<keyword evidence="2" id="KW-1185">Reference proteome</keyword>
<reference evidence="1 2" key="1">
    <citation type="submission" date="2020-08" db="EMBL/GenBank/DDBJ databases">
        <title>Sequencing the genomes of 1000 actinobacteria strains.</title>
        <authorList>
            <person name="Klenk H.-P."/>
        </authorList>
    </citation>
    <scope>NUCLEOTIDE SEQUENCE [LARGE SCALE GENOMIC DNA]</scope>
    <source>
        <strain evidence="1 2">DSM 44786</strain>
    </source>
</reference>
<organism evidence="1 2">
    <name type="scientific">Kitasatospora gansuensis</name>
    <dbReference type="NCBI Taxonomy" id="258050"/>
    <lineage>
        <taxon>Bacteria</taxon>
        <taxon>Bacillati</taxon>
        <taxon>Actinomycetota</taxon>
        <taxon>Actinomycetes</taxon>
        <taxon>Kitasatosporales</taxon>
        <taxon>Streptomycetaceae</taxon>
        <taxon>Kitasatospora</taxon>
    </lineage>
</organism>
<proteinExistence type="predicted"/>
<comment type="caution">
    <text evidence="1">The sequence shown here is derived from an EMBL/GenBank/DDBJ whole genome shotgun (WGS) entry which is preliminary data.</text>
</comment>
<protein>
    <recommendedName>
        <fullName evidence="3">Winged helix DNA-binding domain-containing protein</fullName>
    </recommendedName>
</protein>
<evidence type="ECO:0000313" key="2">
    <source>
        <dbReference type="Proteomes" id="UP000573327"/>
    </source>
</evidence>
<dbReference type="PANTHER" id="PTHR38479:SF2">
    <property type="entry name" value="WINGED HELIX DNA-BINDING DOMAIN-CONTAINING PROTEIN"/>
    <property type="match status" value="1"/>
</dbReference>
<sequence length="378" mass="40717">MELTWRNVCGRRLRRHGLTPPLAHGGPAAAAGAMCGAHAQVLSAAEVSIGLRLSGATRTDVLDALWSDHSLVKTFGPRGTVHLLPAADLARWCGALGGLTAGSRFAADVRVTAEQTEELVTAIGVILADAELTVDELTEALGDRVGSWAVDPVVPAFQTKWPRWRQMTEIAAHRGVLCFGPNRGRKVTYTNPARWLPGFTPAPHADAMDWLLGRYLHAYGPATPQQFARWLATTPGWARRLFENSELTEVSLEGARAWVADGDTEFGDPAQGVVLLPHFDAFAVGSQPRELLFPGRAWDRALARGQAGNYPVLLVDGVVAGVWHQKKTGRTVAITVEPFGELTARQHKQLDEQAQRIGTVIEARPTLAIGTITVGAHA</sequence>
<dbReference type="PANTHER" id="PTHR38479">
    <property type="entry name" value="LMO0824 PROTEIN"/>
    <property type="match status" value="1"/>
</dbReference>
<evidence type="ECO:0008006" key="3">
    <source>
        <dbReference type="Google" id="ProtNLM"/>
    </source>
</evidence>
<dbReference type="EMBL" id="JACHJR010000001">
    <property type="protein sequence ID" value="MBB4945072.1"/>
    <property type="molecule type" value="Genomic_DNA"/>
</dbReference>
<dbReference type="AlphaFoldDB" id="A0A7W7WES2"/>
<accession>A0A7W7WES2</accession>
<evidence type="ECO:0000313" key="1">
    <source>
        <dbReference type="EMBL" id="MBB4945072.1"/>
    </source>
</evidence>
<dbReference type="InterPro" id="IPR009351">
    <property type="entry name" value="AlkZ-like"/>
</dbReference>
<name>A0A7W7WES2_9ACTN</name>
<gene>
    <name evidence="1" type="ORF">F4556_000607</name>
</gene>
<dbReference type="Pfam" id="PF06224">
    <property type="entry name" value="AlkZ-like"/>
    <property type="match status" value="1"/>
</dbReference>
<dbReference type="Proteomes" id="UP000573327">
    <property type="component" value="Unassembled WGS sequence"/>
</dbReference>